<comment type="subcellular location">
    <subcellularLocation>
        <location evidence="1">Nucleus</location>
    </subcellularLocation>
</comment>
<feature type="compositionally biased region" description="Basic and acidic residues" evidence="8">
    <location>
        <begin position="54"/>
        <end position="63"/>
    </location>
</feature>
<evidence type="ECO:0000256" key="5">
    <source>
        <dbReference type="ARBA" id="ARBA00023125"/>
    </source>
</evidence>
<keyword evidence="7" id="KW-0539">Nucleus</keyword>
<name>A0AA38H5W7_9TREE</name>
<comment type="caution">
    <text evidence="10">The sequence shown here is derived from an EMBL/GenBank/DDBJ whole genome shotgun (WGS) entry which is preliminary data.</text>
</comment>
<evidence type="ECO:0000256" key="4">
    <source>
        <dbReference type="ARBA" id="ARBA00023015"/>
    </source>
</evidence>
<reference evidence="10" key="1">
    <citation type="journal article" date="2022" name="G3 (Bethesda)">
        <title>High quality genome of the basidiomycete yeast Dioszegia hungarica PDD-24b-2 isolated from cloud water.</title>
        <authorList>
            <person name="Jarrige D."/>
            <person name="Haridas S."/>
            <person name="Bleykasten-Grosshans C."/>
            <person name="Joly M."/>
            <person name="Nadalig T."/>
            <person name="Sancelme M."/>
            <person name="Vuilleumier S."/>
            <person name="Grigoriev I.V."/>
            <person name="Amato P."/>
            <person name="Bringel F."/>
        </authorList>
    </citation>
    <scope>NUCLEOTIDE SEQUENCE</scope>
    <source>
        <strain evidence="10">PDD-24b-2</strain>
    </source>
</reference>
<feature type="region of interest" description="Disordered" evidence="8">
    <location>
        <begin position="1"/>
        <end position="65"/>
    </location>
</feature>
<dbReference type="EMBL" id="JAKWFO010000007">
    <property type="protein sequence ID" value="KAI9634493.1"/>
    <property type="molecule type" value="Genomic_DNA"/>
</dbReference>
<dbReference type="InterPro" id="IPR051089">
    <property type="entry name" value="prtT"/>
</dbReference>
<evidence type="ECO:0000259" key="9">
    <source>
        <dbReference type="SMART" id="SM00906"/>
    </source>
</evidence>
<organism evidence="10 11">
    <name type="scientific">Dioszegia hungarica</name>
    <dbReference type="NCBI Taxonomy" id="4972"/>
    <lineage>
        <taxon>Eukaryota</taxon>
        <taxon>Fungi</taxon>
        <taxon>Dikarya</taxon>
        <taxon>Basidiomycota</taxon>
        <taxon>Agaricomycotina</taxon>
        <taxon>Tremellomycetes</taxon>
        <taxon>Tremellales</taxon>
        <taxon>Bulleribasidiaceae</taxon>
        <taxon>Dioszegia</taxon>
    </lineage>
</organism>
<dbReference type="GO" id="GO:0006351">
    <property type="term" value="P:DNA-templated transcription"/>
    <property type="evidence" value="ECO:0007669"/>
    <property type="project" value="InterPro"/>
</dbReference>
<evidence type="ECO:0000256" key="6">
    <source>
        <dbReference type="ARBA" id="ARBA00023163"/>
    </source>
</evidence>
<proteinExistence type="predicted"/>
<dbReference type="GO" id="GO:0008270">
    <property type="term" value="F:zinc ion binding"/>
    <property type="evidence" value="ECO:0007669"/>
    <property type="project" value="InterPro"/>
</dbReference>
<dbReference type="RefSeq" id="XP_052944270.1">
    <property type="nucleotide sequence ID" value="XM_053085690.1"/>
</dbReference>
<evidence type="ECO:0000313" key="10">
    <source>
        <dbReference type="EMBL" id="KAI9634493.1"/>
    </source>
</evidence>
<protein>
    <recommendedName>
        <fullName evidence="9">Xylanolytic transcriptional activator regulatory domain-containing protein</fullName>
    </recommendedName>
</protein>
<feature type="domain" description="Xylanolytic transcriptional activator regulatory" evidence="9">
    <location>
        <begin position="248"/>
        <end position="325"/>
    </location>
</feature>
<accession>A0AA38H5W7</accession>
<evidence type="ECO:0000256" key="2">
    <source>
        <dbReference type="ARBA" id="ARBA00022723"/>
    </source>
</evidence>
<dbReference type="GO" id="GO:0005634">
    <property type="term" value="C:nucleus"/>
    <property type="evidence" value="ECO:0007669"/>
    <property type="project" value="UniProtKB-SubCell"/>
</dbReference>
<evidence type="ECO:0000256" key="7">
    <source>
        <dbReference type="ARBA" id="ARBA00023242"/>
    </source>
</evidence>
<dbReference type="InterPro" id="IPR007219">
    <property type="entry name" value="XnlR_reg_dom"/>
</dbReference>
<dbReference type="SMART" id="SM00906">
    <property type="entry name" value="Fungal_trans"/>
    <property type="match status" value="1"/>
</dbReference>
<keyword evidence="2" id="KW-0479">Metal-binding</keyword>
<keyword evidence="3" id="KW-0862">Zinc</keyword>
<keyword evidence="5" id="KW-0238">DNA-binding</keyword>
<dbReference type="Proteomes" id="UP001164286">
    <property type="component" value="Unassembled WGS sequence"/>
</dbReference>
<gene>
    <name evidence="10" type="ORF">MKK02DRAFT_16792</name>
</gene>
<evidence type="ECO:0000313" key="11">
    <source>
        <dbReference type="Proteomes" id="UP001164286"/>
    </source>
</evidence>
<keyword evidence="4" id="KW-0805">Transcription regulation</keyword>
<dbReference type="GO" id="GO:0000981">
    <property type="term" value="F:DNA-binding transcription factor activity, RNA polymerase II-specific"/>
    <property type="evidence" value="ECO:0007669"/>
    <property type="project" value="TreeGrafter"/>
</dbReference>
<keyword evidence="6" id="KW-0804">Transcription</keyword>
<dbReference type="GO" id="GO:0000976">
    <property type="term" value="F:transcription cis-regulatory region binding"/>
    <property type="evidence" value="ECO:0007669"/>
    <property type="project" value="TreeGrafter"/>
</dbReference>
<sequence>MPSAYNSNDPLLPFQLPRSDPIFGPSSHLPQRTVHFGPSPTDSQTGASAGSVTSDKRKNKESPQNRLAVASLAGQGYSAPFQALTYHPGVWENREQSRRSSPQPGAASRDEGWPAFEAKAGPRDDPVTLELVDMAQAETLFDFFFAKCHPFLPIVTSADASPFNDIRRRCGFLFTTIIAIGSRFYLKHCARHGVLPTIAPATPAAIARLAYSHLAASLFRKQHQLADVQATLLLAGWGLQSGGGGPDPWLVTGHCARLAQRLGLHRPGPLPTTPEQAEKQLLQSRTWLAWYHFDGFLSLGFGRPQSQGFAGIDEQAFLQLGASSASGSEMRMDLYIASMVQLTKIGGDLISWIQLLTDWQADISRAPLTQDGQDYSVGAMLGELNKRLDEWTTRWTWNGSLSAIHLGTSGRLAKLQSEHIRLCLNSLALKPGLVKNDGSPESALMASYIQKATEAAINTVQAHADAVKEDMYLSYSFDYITIALGQAAVFLIRLHSTTCDIPVDRAVIAYYLRTAIELLEDTELSETKNSTYVGRICRDLSGVAGIAIPPRASEE</sequence>
<dbReference type="PANTHER" id="PTHR31845">
    <property type="entry name" value="FINGER DOMAIN PROTEIN, PUTATIVE-RELATED"/>
    <property type="match status" value="1"/>
</dbReference>
<dbReference type="PANTHER" id="PTHR31845:SF34">
    <property type="entry name" value="TRANSCRIPTIONAL ACTIVATOR OF PROTEASES PRTT"/>
    <property type="match status" value="1"/>
</dbReference>
<evidence type="ECO:0000256" key="1">
    <source>
        <dbReference type="ARBA" id="ARBA00004123"/>
    </source>
</evidence>
<feature type="region of interest" description="Disordered" evidence="8">
    <location>
        <begin position="93"/>
        <end position="121"/>
    </location>
</feature>
<evidence type="ECO:0000256" key="3">
    <source>
        <dbReference type="ARBA" id="ARBA00022833"/>
    </source>
</evidence>
<evidence type="ECO:0000256" key="8">
    <source>
        <dbReference type="SAM" id="MobiDB-lite"/>
    </source>
</evidence>
<feature type="compositionally biased region" description="Polar residues" evidence="8">
    <location>
        <begin position="40"/>
        <end position="53"/>
    </location>
</feature>
<dbReference type="AlphaFoldDB" id="A0AA38H5W7"/>
<keyword evidence="11" id="KW-1185">Reference proteome</keyword>
<dbReference type="Pfam" id="PF04082">
    <property type="entry name" value="Fungal_trans"/>
    <property type="match status" value="1"/>
</dbReference>
<dbReference type="CDD" id="cd12148">
    <property type="entry name" value="fungal_TF_MHR"/>
    <property type="match status" value="1"/>
</dbReference>
<dbReference type="GeneID" id="77724891"/>